<evidence type="ECO:0000256" key="1">
    <source>
        <dbReference type="SAM" id="MobiDB-lite"/>
    </source>
</evidence>
<comment type="caution">
    <text evidence="2">The sequence shown here is derived from an EMBL/GenBank/DDBJ whole genome shotgun (WGS) entry which is preliminary data.</text>
</comment>
<dbReference type="EMBL" id="NPBH01000055">
    <property type="protein sequence ID" value="PAE07188.1"/>
    <property type="molecule type" value="Genomic_DNA"/>
</dbReference>
<dbReference type="Proteomes" id="UP000216475">
    <property type="component" value="Unassembled WGS sequence"/>
</dbReference>
<organism evidence="2 3">
    <name type="scientific">Terribacillus saccharophilus</name>
    <dbReference type="NCBI Taxonomy" id="361277"/>
    <lineage>
        <taxon>Bacteria</taxon>
        <taxon>Bacillati</taxon>
        <taxon>Bacillota</taxon>
        <taxon>Bacilli</taxon>
        <taxon>Bacillales</taxon>
        <taxon>Bacillaceae</taxon>
        <taxon>Terribacillus</taxon>
    </lineage>
</organism>
<reference evidence="2 3" key="1">
    <citation type="submission" date="2017-07" db="EMBL/GenBank/DDBJ databases">
        <title>Isolation and whole genome analysis of endospore-forming bacteria from heroin.</title>
        <authorList>
            <person name="Kalinowski J."/>
            <person name="Ahrens B."/>
            <person name="Al-Dilaimi A."/>
            <person name="Winkler A."/>
            <person name="Wibberg D."/>
            <person name="Schleenbecker U."/>
            <person name="Ruckert C."/>
            <person name="Wolfel R."/>
            <person name="Grass G."/>
        </authorList>
    </citation>
    <scope>NUCLEOTIDE SEQUENCE [LARGE SCALE GENOMIC DNA]</scope>
    <source>
        <strain evidence="2 3">7509</strain>
    </source>
</reference>
<proteinExistence type="predicted"/>
<gene>
    <name evidence="2" type="ORF">CHI12_11945</name>
</gene>
<evidence type="ECO:0000313" key="2">
    <source>
        <dbReference type="EMBL" id="PAE07188.1"/>
    </source>
</evidence>
<accession>A0A268HBF4</accession>
<protein>
    <submittedName>
        <fullName evidence="2">Uncharacterized protein</fullName>
    </submittedName>
</protein>
<dbReference type="AlphaFoldDB" id="A0A268HBF4"/>
<evidence type="ECO:0000313" key="3">
    <source>
        <dbReference type="Proteomes" id="UP000216475"/>
    </source>
</evidence>
<name>A0A268HBF4_9BACI</name>
<feature type="compositionally biased region" description="Low complexity" evidence="1">
    <location>
        <begin position="1"/>
        <end position="12"/>
    </location>
</feature>
<sequence length="202" mass="23496">MNNENESKSSSGKKAEEFPEVAAYQDEFTREFMESTKPTKEGYYPFLSKTDAYKMDFPENMTISERSYNIGPDNRSETVILSPQNPKGAYVEHQVEYYSFLSDEEHGRDQITSRTGLDINFEEISSEFQDQQLEIAEYNYENVTEIAALIWIEGKEGQIHSFSSIRCTEETESNDCLKQKEDRKNEIINWLKSIQLIDNESE</sequence>
<feature type="region of interest" description="Disordered" evidence="1">
    <location>
        <begin position="1"/>
        <end position="21"/>
    </location>
</feature>